<sequence length="172" mass="18469">MAAQGKAEGGMHCYPESMGEQRARSQDFQAASSIFRTGNGAAAAAQPHTHSCRFLRDKQGIGRECADERKQREAETKTESARPGQWRSSRNDQIEGSGEGDSLAAPVLVGTIVISLAPRSSGPAPRRDHSQPSSSHAIAIATLLLLPPLAIFFLQHVQVSFNLAFHLSHLAT</sequence>
<keyword evidence="4" id="KW-1185">Reference proteome</keyword>
<comment type="caution">
    <text evidence="3">The sequence shown here is derived from an EMBL/GenBank/DDBJ whole genome shotgun (WGS) entry which is preliminary data.</text>
</comment>
<keyword evidence="2" id="KW-0472">Membrane</keyword>
<keyword evidence="2" id="KW-1133">Transmembrane helix</keyword>
<evidence type="ECO:0000256" key="1">
    <source>
        <dbReference type="SAM" id="MobiDB-lite"/>
    </source>
</evidence>
<feature type="compositionally biased region" description="Basic and acidic residues" evidence="1">
    <location>
        <begin position="54"/>
        <end position="80"/>
    </location>
</feature>
<evidence type="ECO:0000256" key="2">
    <source>
        <dbReference type="SAM" id="Phobius"/>
    </source>
</evidence>
<reference evidence="3" key="1">
    <citation type="submission" date="2020-05" db="EMBL/GenBank/DDBJ databases">
        <title>WGS assembly of Panicum virgatum.</title>
        <authorList>
            <person name="Lovell J.T."/>
            <person name="Jenkins J."/>
            <person name="Shu S."/>
            <person name="Juenger T.E."/>
            <person name="Schmutz J."/>
        </authorList>
    </citation>
    <scope>NUCLEOTIDE SEQUENCE</scope>
    <source>
        <strain evidence="3">AP13</strain>
    </source>
</reference>
<feature type="transmembrane region" description="Helical" evidence="2">
    <location>
        <begin position="136"/>
        <end position="157"/>
    </location>
</feature>
<evidence type="ECO:0000313" key="3">
    <source>
        <dbReference type="EMBL" id="KAG2617004.1"/>
    </source>
</evidence>
<keyword evidence="2" id="KW-0812">Transmembrane</keyword>
<protein>
    <submittedName>
        <fullName evidence="3">Uncharacterized protein</fullName>
    </submittedName>
</protein>
<dbReference type="AlphaFoldDB" id="A0A8T0U8G7"/>
<feature type="region of interest" description="Disordered" evidence="1">
    <location>
        <begin position="39"/>
        <end position="102"/>
    </location>
</feature>
<name>A0A8T0U8G7_PANVG</name>
<dbReference type="Proteomes" id="UP000823388">
    <property type="component" value="Chromosome 3N"/>
</dbReference>
<gene>
    <name evidence="3" type="ORF">PVAP13_3NG177922</name>
</gene>
<evidence type="ECO:0000313" key="4">
    <source>
        <dbReference type="Proteomes" id="UP000823388"/>
    </source>
</evidence>
<accession>A0A8T0U8G7</accession>
<organism evidence="3 4">
    <name type="scientific">Panicum virgatum</name>
    <name type="common">Blackwell switchgrass</name>
    <dbReference type="NCBI Taxonomy" id="38727"/>
    <lineage>
        <taxon>Eukaryota</taxon>
        <taxon>Viridiplantae</taxon>
        <taxon>Streptophyta</taxon>
        <taxon>Embryophyta</taxon>
        <taxon>Tracheophyta</taxon>
        <taxon>Spermatophyta</taxon>
        <taxon>Magnoliopsida</taxon>
        <taxon>Liliopsida</taxon>
        <taxon>Poales</taxon>
        <taxon>Poaceae</taxon>
        <taxon>PACMAD clade</taxon>
        <taxon>Panicoideae</taxon>
        <taxon>Panicodae</taxon>
        <taxon>Paniceae</taxon>
        <taxon>Panicinae</taxon>
        <taxon>Panicum</taxon>
        <taxon>Panicum sect. Hiantes</taxon>
    </lineage>
</organism>
<proteinExistence type="predicted"/>
<dbReference type="EMBL" id="CM029042">
    <property type="protein sequence ID" value="KAG2617004.1"/>
    <property type="molecule type" value="Genomic_DNA"/>
</dbReference>
<feature type="region of interest" description="Disordered" evidence="1">
    <location>
        <begin position="1"/>
        <end position="27"/>
    </location>
</feature>